<proteinExistence type="predicted"/>
<feature type="compositionally biased region" description="Low complexity" evidence="1">
    <location>
        <begin position="28"/>
        <end position="59"/>
    </location>
</feature>
<protein>
    <recommendedName>
        <fullName evidence="4">Peptidase</fullName>
    </recommendedName>
</protein>
<feature type="region of interest" description="Disordered" evidence="1">
    <location>
        <begin position="16"/>
        <end position="100"/>
    </location>
</feature>
<gene>
    <name evidence="2" type="ORF">PVE_R1G2015</name>
</gene>
<name>A0A1D3JVC6_PSEVE</name>
<evidence type="ECO:0000313" key="3">
    <source>
        <dbReference type="Proteomes" id="UP000245431"/>
    </source>
</evidence>
<feature type="compositionally biased region" description="Basic and acidic residues" evidence="1">
    <location>
        <begin position="72"/>
        <end position="88"/>
    </location>
</feature>
<dbReference type="AlphaFoldDB" id="A0A1D3JVC6"/>
<dbReference type="Proteomes" id="UP000245431">
    <property type="component" value="Chromosome PVE_r1"/>
</dbReference>
<dbReference type="EMBL" id="LT599583">
    <property type="protein sequence ID" value="SBW79901.1"/>
    <property type="molecule type" value="Genomic_DNA"/>
</dbReference>
<sequence>MSPLMMKLLGRVYMSEAPADGGQGGGADAPAPTADAPAPAADGSVLTPAAPAAAPAPDATKTPEQIQQEADAAAKAKEGKDADGKDKPTGAPEAYDDFTLPEGMEMDADVLGEFKNLAKELNIPQAKAQQLIDFQTQLATKQAEQYQAAVTKQSQDWAAAIKNDPEIGGENYDKSVASAIKVIQSFGDPALTELLNTSGLGNHPALFKFCHRISAAISEDKFVLPGSQTDAPKEMSIIDAFK</sequence>
<evidence type="ECO:0000256" key="1">
    <source>
        <dbReference type="SAM" id="MobiDB-lite"/>
    </source>
</evidence>
<organism evidence="2 3">
    <name type="scientific">Pseudomonas veronii 1YdBTEX2</name>
    <dbReference type="NCBI Taxonomy" id="1295141"/>
    <lineage>
        <taxon>Bacteria</taxon>
        <taxon>Pseudomonadati</taxon>
        <taxon>Pseudomonadota</taxon>
        <taxon>Gammaproteobacteria</taxon>
        <taxon>Pseudomonadales</taxon>
        <taxon>Pseudomonadaceae</taxon>
        <taxon>Pseudomonas</taxon>
    </lineage>
</organism>
<evidence type="ECO:0000313" key="2">
    <source>
        <dbReference type="EMBL" id="SBW79901.1"/>
    </source>
</evidence>
<reference evidence="3" key="1">
    <citation type="submission" date="2016-07" db="EMBL/GenBank/DDBJ databases">
        <authorList>
            <person name="Florea S."/>
            <person name="Webb J.S."/>
            <person name="Jaromczyk J."/>
            <person name="Schardl C.L."/>
        </authorList>
    </citation>
    <scope>NUCLEOTIDE SEQUENCE [LARGE SCALE GENOMIC DNA]</scope>
    <source>
        <strain evidence="3">1YdBTEX2</strain>
    </source>
</reference>
<dbReference type="RefSeq" id="WP_017847620.1">
    <property type="nucleotide sequence ID" value="NZ_AOUH01000022.1"/>
</dbReference>
<accession>A0A1D3JVC6</accession>
<evidence type="ECO:0008006" key="4">
    <source>
        <dbReference type="Google" id="ProtNLM"/>
    </source>
</evidence>